<protein>
    <submittedName>
        <fullName evidence="1">Uncharacterized protein</fullName>
    </submittedName>
</protein>
<comment type="caution">
    <text evidence="1">The sequence shown here is derived from an EMBL/GenBank/DDBJ whole genome shotgun (WGS) entry which is preliminary data.</text>
</comment>
<evidence type="ECO:0000313" key="1">
    <source>
        <dbReference type="EMBL" id="PIL24533.1"/>
    </source>
</evidence>
<dbReference type="AlphaFoldDB" id="A0A2G8RSQ9"/>
<evidence type="ECO:0000313" key="2">
    <source>
        <dbReference type="Proteomes" id="UP000230002"/>
    </source>
</evidence>
<sequence>MQANPSYPQQPTSANSLSVKTWKGRQGVIDEHLSVTLNNVTYVGLAIKMVESAEGDKIVLWFLGDSRRTFPRDDCTPTLKRLTVAPPPQQPIQQVVPTQQGLRTLSSPALRHTYKVQVSPESHGLPKLLHFGFRCPTPRGPLSIGIIGDKFHAVNNTVGSPKTSQVFSIVIDRPVATFVEVVYSNDAEKDPVHTPGRMERIHQELRNAFGDRVEGPMWYWDLARHGPGSSSSSPPSLLVCLGLLDLVALRSAPLLSQGPDVVGGPPNLREKRQRL</sequence>
<reference evidence="1 2" key="1">
    <citation type="journal article" date="2015" name="Sci. Rep.">
        <title>Chromosome-level genome map provides insights into diverse defense mechanisms in the medicinal fungus Ganoderma sinense.</title>
        <authorList>
            <person name="Zhu Y."/>
            <person name="Xu J."/>
            <person name="Sun C."/>
            <person name="Zhou S."/>
            <person name="Xu H."/>
            <person name="Nelson D.R."/>
            <person name="Qian J."/>
            <person name="Song J."/>
            <person name="Luo H."/>
            <person name="Xiang L."/>
            <person name="Li Y."/>
            <person name="Xu Z."/>
            <person name="Ji A."/>
            <person name="Wang L."/>
            <person name="Lu S."/>
            <person name="Hayward A."/>
            <person name="Sun W."/>
            <person name="Li X."/>
            <person name="Schwartz D.C."/>
            <person name="Wang Y."/>
            <person name="Chen S."/>
        </authorList>
    </citation>
    <scope>NUCLEOTIDE SEQUENCE [LARGE SCALE GENOMIC DNA]</scope>
    <source>
        <strain evidence="1 2">ZZ0214-1</strain>
    </source>
</reference>
<organism evidence="1 2">
    <name type="scientific">Ganoderma sinense ZZ0214-1</name>
    <dbReference type="NCBI Taxonomy" id="1077348"/>
    <lineage>
        <taxon>Eukaryota</taxon>
        <taxon>Fungi</taxon>
        <taxon>Dikarya</taxon>
        <taxon>Basidiomycota</taxon>
        <taxon>Agaricomycotina</taxon>
        <taxon>Agaricomycetes</taxon>
        <taxon>Polyporales</taxon>
        <taxon>Polyporaceae</taxon>
        <taxon>Ganoderma</taxon>
    </lineage>
</organism>
<accession>A0A2G8RSQ9</accession>
<keyword evidence="2" id="KW-1185">Reference proteome</keyword>
<dbReference type="EMBL" id="AYKW01000067">
    <property type="protein sequence ID" value="PIL24533.1"/>
    <property type="molecule type" value="Genomic_DNA"/>
</dbReference>
<proteinExistence type="predicted"/>
<name>A0A2G8RSQ9_9APHY</name>
<dbReference type="Proteomes" id="UP000230002">
    <property type="component" value="Unassembled WGS sequence"/>
</dbReference>
<gene>
    <name evidence="1" type="ORF">GSI_14289</name>
</gene>